<dbReference type="PROSITE" id="PS51257">
    <property type="entry name" value="PROKAR_LIPOPROTEIN"/>
    <property type="match status" value="1"/>
</dbReference>
<dbReference type="SUPFAM" id="SSF53850">
    <property type="entry name" value="Periplasmic binding protein-like II"/>
    <property type="match status" value="1"/>
</dbReference>
<dbReference type="KEGG" id="aqt:FN924_15080"/>
<dbReference type="PANTHER" id="PTHR43649:SF12">
    <property type="entry name" value="DIACETYLCHITOBIOSE BINDING PROTEIN DASA"/>
    <property type="match status" value="1"/>
</dbReference>
<dbReference type="PANTHER" id="PTHR43649">
    <property type="entry name" value="ARABINOSE-BINDING PROTEIN-RELATED"/>
    <property type="match status" value="1"/>
</dbReference>
<name>A0A516KJ09_9BACI</name>
<dbReference type="OrthoDB" id="9798191at2"/>
<reference evidence="2 3" key="1">
    <citation type="submission" date="2019-07" db="EMBL/GenBank/DDBJ databases">
        <authorList>
            <person name="Li J."/>
        </authorList>
    </citation>
    <scope>NUCLEOTIDE SEQUENCE [LARGE SCALE GENOMIC DNA]</scope>
    <source>
        <strain evidence="2 3">TKL69</strain>
    </source>
</reference>
<accession>A0A516KJ09</accession>
<keyword evidence="3" id="KW-1185">Reference proteome</keyword>
<feature type="signal peptide" evidence="1">
    <location>
        <begin position="1"/>
        <end position="24"/>
    </location>
</feature>
<dbReference type="Gene3D" id="3.40.190.10">
    <property type="entry name" value="Periplasmic binding protein-like II"/>
    <property type="match status" value="2"/>
</dbReference>
<dbReference type="InterPro" id="IPR050490">
    <property type="entry name" value="Bact_solute-bd_prot1"/>
</dbReference>
<sequence length="432" mass="47710">MKSLNKFWLASLFTLFVLVLAACASDDAGSKGGDSTEGESAEKSDGVTLTIGSWRTEDTEKYQTVIDAFNEKYPDINVEFKPSKNTEYNTILNTALKGGEGPDIIHLRPYAPGIELADQGYLAPLDDIEGLDVFPESSLSASKGSDGKQYGVPLNISTTQMFYNKAIFEELGLEEPKIWEAFIELCETLKSEDYTPISLGTKEGWLLSLAHGIVGPAHYGANDFVEKITAGETDFTSEEFLNSIKAMDELKQYFPDNYEGLGMEDIRTLFFTETAAMFPLGSWEIEVLREMNPDLELGFFPMPSAVGKDPTITTWVDGSYGVNANSEHVEEAKKFVEFMTTKEFGNLFTEKFKMISAIPGVETDDELVNSLAKAVETNSTPYMMLVHFAGGNPTTKATLETELQGMYLGEQTPEGVAESLQENASTWFEPFQ</sequence>
<dbReference type="AlphaFoldDB" id="A0A516KJ09"/>
<dbReference type="Proteomes" id="UP000315215">
    <property type="component" value="Chromosome"/>
</dbReference>
<dbReference type="EMBL" id="CP041666">
    <property type="protein sequence ID" value="QDP41388.1"/>
    <property type="molecule type" value="Genomic_DNA"/>
</dbReference>
<dbReference type="InterPro" id="IPR006059">
    <property type="entry name" value="SBP"/>
</dbReference>
<protein>
    <submittedName>
        <fullName evidence="2">Extracellular solute-binding protein</fullName>
    </submittedName>
</protein>
<dbReference type="Pfam" id="PF01547">
    <property type="entry name" value="SBP_bac_1"/>
    <property type="match status" value="1"/>
</dbReference>
<dbReference type="RefSeq" id="WP_143895883.1">
    <property type="nucleotide sequence ID" value="NZ_CP041666.1"/>
</dbReference>
<keyword evidence="1" id="KW-0732">Signal</keyword>
<gene>
    <name evidence="2" type="ORF">FN924_15080</name>
</gene>
<evidence type="ECO:0000313" key="2">
    <source>
        <dbReference type="EMBL" id="QDP41388.1"/>
    </source>
</evidence>
<organism evidence="2 3">
    <name type="scientific">Radiobacillus deserti</name>
    <dbReference type="NCBI Taxonomy" id="2594883"/>
    <lineage>
        <taxon>Bacteria</taxon>
        <taxon>Bacillati</taxon>
        <taxon>Bacillota</taxon>
        <taxon>Bacilli</taxon>
        <taxon>Bacillales</taxon>
        <taxon>Bacillaceae</taxon>
        <taxon>Radiobacillus</taxon>
    </lineage>
</organism>
<evidence type="ECO:0000313" key="3">
    <source>
        <dbReference type="Proteomes" id="UP000315215"/>
    </source>
</evidence>
<feature type="chain" id="PRO_5022102140" evidence="1">
    <location>
        <begin position="25"/>
        <end position="432"/>
    </location>
</feature>
<proteinExistence type="predicted"/>
<evidence type="ECO:0000256" key="1">
    <source>
        <dbReference type="SAM" id="SignalP"/>
    </source>
</evidence>